<dbReference type="OrthoDB" id="1143207at2"/>
<keyword evidence="2" id="KW-1185">Reference proteome</keyword>
<name>A0A1W2C1T0_9FLAO</name>
<dbReference type="RefSeq" id="WP_084017941.1">
    <property type="nucleotide sequence ID" value="NZ_FWXS01000008.1"/>
</dbReference>
<sequence>MKNFFQIIILLCVFNTLSAQEFTVKDSLKIESKDTITDFSVDDFGNVYYIRNFSELNKIEARTQIKKSFSNQTALENLNTQNILQITVKSNLFNLIILDNQLNPFQDAIRFPIENNFSPTLLTLVDNNFLWGYDPVLQRLILWNYQQNKILRQSVILSEKTGDEFYSDLIFKKDKIYLVGTTKILVFDDYANLKEVIPFQKFNQIEIGDEFIYFTNKKELFRMNLRSKEILKINLKTPVDYFSTNTRHLFVLNDKVVYLYDSQIKS</sequence>
<accession>A0A1W2C1T0</accession>
<dbReference type="AlphaFoldDB" id="A0A1W2C1T0"/>
<proteinExistence type="predicted"/>
<dbReference type="Proteomes" id="UP000192393">
    <property type="component" value="Unassembled WGS sequence"/>
</dbReference>
<evidence type="ECO:0000313" key="1">
    <source>
        <dbReference type="EMBL" id="SMC79051.1"/>
    </source>
</evidence>
<dbReference type="EMBL" id="FWXS01000008">
    <property type="protein sequence ID" value="SMC79051.1"/>
    <property type="molecule type" value="Genomic_DNA"/>
</dbReference>
<protein>
    <submittedName>
        <fullName evidence="1">Uncharacterized protein</fullName>
    </submittedName>
</protein>
<reference evidence="1 2" key="1">
    <citation type="submission" date="2017-04" db="EMBL/GenBank/DDBJ databases">
        <authorList>
            <person name="Afonso C.L."/>
            <person name="Miller P.J."/>
            <person name="Scott M.A."/>
            <person name="Spackman E."/>
            <person name="Goraichik I."/>
            <person name="Dimitrov K.M."/>
            <person name="Suarez D.L."/>
            <person name="Swayne D.E."/>
        </authorList>
    </citation>
    <scope>NUCLEOTIDE SEQUENCE [LARGE SCALE GENOMIC DNA]</scope>
    <source>
        <strain evidence="1 2">CGMCC 1.12708</strain>
    </source>
</reference>
<dbReference type="STRING" id="1434700.SAMN06296427_10860"/>
<evidence type="ECO:0000313" key="2">
    <source>
        <dbReference type="Proteomes" id="UP000192393"/>
    </source>
</evidence>
<gene>
    <name evidence="1" type="ORF">SAMN06296427_10860</name>
</gene>
<organism evidence="1 2">
    <name type="scientific">Moheibacter sediminis</name>
    <dbReference type="NCBI Taxonomy" id="1434700"/>
    <lineage>
        <taxon>Bacteria</taxon>
        <taxon>Pseudomonadati</taxon>
        <taxon>Bacteroidota</taxon>
        <taxon>Flavobacteriia</taxon>
        <taxon>Flavobacteriales</taxon>
        <taxon>Weeksellaceae</taxon>
        <taxon>Moheibacter</taxon>
    </lineage>
</organism>